<dbReference type="EMBL" id="MWWS01000004">
    <property type="protein sequence ID" value="OZG49805.1"/>
    <property type="molecule type" value="Genomic_DNA"/>
</dbReference>
<dbReference type="Proteomes" id="UP000216004">
    <property type="component" value="Unassembled WGS sequence"/>
</dbReference>
<reference evidence="3 4" key="1">
    <citation type="journal article" date="2017" name="BMC Genomics">
        <title>Comparative genomic and phylogenomic analyses of the Bifidobacteriaceae family.</title>
        <authorList>
            <person name="Lugli G.A."/>
            <person name="Milani C."/>
            <person name="Turroni F."/>
            <person name="Duranti S."/>
            <person name="Mancabelli L."/>
            <person name="Mangifesta M."/>
            <person name="Ferrario C."/>
            <person name="Modesto M."/>
            <person name="Mattarelli P."/>
            <person name="Jiri K."/>
            <person name="van Sinderen D."/>
            <person name="Ventura M."/>
        </authorList>
    </citation>
    <scope>NUCLEOTIDE SEQUENCE [LARGE SCALE GENOMIC DNA]</scope>
    <source>
        <strain evidence="3 4">DSM 22924</strain>
    </source>
</reference>
<evidence type="ECO:0000256" key="1">
    <source>
        <dbReference type="SAM" id="MobiDB-lite"/>
    </source>
</evidence>
<dbReference type="Pfam" id="PF01381">
    <property type="entry name" value="HTH_3"/>
    <property type="match status" value="1"/>
</dbReference>
<evidence type="ECO:0000313" key="3">
    <source>
        <dbReference type="EMBL" id="OZG49805.1"/>
    </source>
</evidence>
<gene>
    <name evidence="3" type="ORF">BOCO_0322</name>
</gene>
<evidence type="ECO:0000259" key="2">
    <source>
        <dbReference type="PROSITE" id="PS50943"/>
    </source>
</evidence>
<sequence length="165" mass="19174">MRSPYSYEELAYDLYKAENDVLNKLVTMRKQRKMSQQDLADEMGVSQSYISKIENGQIKLTSLLTEYALEVGARIEYEVEDAEQKSEGKRYYSQYSIERNGTALRSWSDNSMSCDRISWRFMASLPKSKQPATSTIIIDAIPHQDQDKTEFQRPVVDKEELIHAR</sequence>
<comment type="caution">
    <text evidence="3">The sequence shown here is derived from an EMBL/GenBank/DDBJ whole genome shotgun (WGS) entry which is preliminary data.</text>
</comment>
<feature type="compositionally biased region" description="Basic and acidic residues" evidence="1">
    <location>
        <begin position="142"/>
        <end position="165"/>
    </location>
</feature>
<protein>
    <submittedName>
        <fullName evidence="3">Transcriptional regulator</fullName>
    </submittedName>
</protein>
<proteinExistence type="predicted"/>
<dbReference type="InterPro" id="IPR010982">
    <property type="entry name" value="Lambda_DNA-bd_dom_sf"/>
</dbReference>
<feature type="region of interest" description="Disordered" evidence="1">
    <location>
        <begin position="141"/>
        <end position="165"/>
    </location>
</feature>
<dbReference type="InterPro" id="IPR001387">
    <property type="entry name" value="Cro/C1-type_HTH"/>
</dbReference>
<name>A0A261ESJ5_9BIFI</name>
<keyword evidence="4" id="KW-1185">Reference proteome</keyword>
<dbReference type="OrthoDB" id="9815697at2"/>
<accession>A0A261ESJ5</accession>
<dbReference type="PROSITE" id="PS50943">
    <property type="entry name" value="HTH_CROC1"/>
    <property type="match status" value="1"/>
</dbReference>
<feature type="domain" description="HTH cro/C1-type" evidence="2">
    <location>
        <begin position="25"/>
        <end position="61"/>
    </location>
</feature>
<dbReference type="Gene3D" id="1.10.260.40">
    <property type="entry name" value="lambda repressor-like DNA-binding domains"/>
    <property type="match status" value="1"/>
</dbReference>
<organism evidence="3 4">
    <name type="scientific">Bombiscardovia coagulans</name>
    <dbReference type="NCBI Taxonomy" id="686666"/>
    <lineage>
        <taxon>Bacteria</taxon>
        <taxon>Bacillati</taxon>
        <taxon>Actinomycetota</taxon>
        <taxon>Actinomycetes</taxon>
        <taxon>Bifidobacteriales</taxon>
        <taxon>Bifidobacteriaceae</taxon>
        <taxon>Bombiscardovia</taxon>
    </lineage>
</organism>
<dbReference type="SMART" id="SM00530">
    <property type="entry name" value="HTH_XRE"/>
    <property type="match status" value="1"/>
</dbReference>
<evidence type="ECO:0000313" key="4">
    <source>
        <dbReference type="Proteomes" id="UP000216004"/>
    </source>
</evidence>
<dbReference type="GO" id="GO:0003677">
    <property type="term" value="F:DNA binding"/>
    <property type="evidence" value="ECO:0007669"/>
    <property type="project" value="InterPro"/>
</dbReference>
<dbReference type="RefSeq" id="WP_094722375.1">
    <property type="nucleotide sequence ID" value="NZ_MWWS01000004.1"/>
</dbReference>
<dbReference type="CDD" id="cd00093">
    <property type="entry name" value="HTH_XRE"/>
    <property type="match status" value="1"/>
</dbReference>
<dbReference type="SUPFAM" id="SSF47413">
    <property type="entry name" value="lambda repressor-like DNA-binding domains"/>
    <property type="match status" value="1"/>
</dbReference>
<dbReference type="AlphaFoldDB" id="A0A261ESJ5"/>